<evidence type="ECO:0000259" key="8">
    <source>
        <dbReference type="Pfam" id="PF18117"/>
    </source>
</evidence>
<dbReference type="PANTHER" id="PTHR46898">
    <property type="entry name" value="SENESCENCE-ASSOCIATED CARBOXYLESTERASE 101"/>
    <property type="match status" value="1"/>
</dbReference>
<evidence type="ECO:0000256" key="6">
    <source>
        <dbReference type="ARBA" id="ARBA00023242"/>
    </source>
</evidence>
<gene>
    <name evidence="9" type="ORF">VNO78_34003</name>
</gene>
<name>A0AAN9RLR6_PSOTE</name>
<evidence type="ECO:0008006" key="11">
    <source>
        <dbReference type="Google" id="ProtNLM"/>
    </source>
</evidence>
<dbReference type="GO" id="GO:0006952">
    <property type="term" value="P:defense response"/>
    <property type="evidence" value="ECO:0007669"/>
    <property type="project" value="UniProtKB-KW"/>
</dbReference>
<organism evidence="9 10">
    <name type="scientific">Psophocarpus tetragonolobus</name>
    <name type="common">Winged bean</name>
    <name type="synonym">Dolichos tetragonolobus</name>
    <dbReference type="NCBI Taxonomy" id="3891"/>
    <lineage>
        <taxon>Eukaryota</taxon>
        <taxon>Viridiplantae</taxon>
        <taxon>Streptophyta</taxon>
        <taxon>Embryophyta</taxon>
        <taxon>Tracheophyta</taxon>
        <taxon>Spermatophyta</taxon>
        <taxon>Magnoliopsida</taxon>
        <taxon>eudicotyledons</taxon>
        <taxon>Gunneridae</taxon>
        <taxon>Pentapetalae</taxon>
        <taxon>rosids</taxon>
        <taxon>fabids</taxon>
        <taxon>Fabales</taxon>
        <taxon>Fabaceae</taxon>
        <taxon>Papilionoideae</taxon>
        <taxon>50 kb inversion clade</taxon>
        <taxon>NPAAA clade</taxon>
        <taxon>indigoferoid/millettioid clade</taxon>
        <taxon>Phaseoleae</taxon>
        <taxon>Psophocarpus</taxon>
    </lineage>
</organism>
<keyword evidence="6" id="KW-0539">Nucleus</keyword>
<evidence type="ECO:0000313" key="9">
    <source>
        <dbReference type="EMBL" id="KAK7381365.1"/>
    </source>
</evidence>
<evidence type="ECO:0000256" key="1">
    <source>
        <dbReference type="ARBA" id="ARBA00004123"/>
    </source>
</evidence>
<reference evidence="9 10" key="1">
    <citation type="submission" date="2024-01" db="EMBL/GenBank/DDBJ databases">
        <title>The genomes of 5 underutilized Papilionoideae crops provide insights into root nodulation and disease resistanc.</title>
        <authorList>
            <person name="Jiang F."/>
        </authorList>
    </citation>
    <scope>NUCLEOTIDE SEQUENCE [LARGE SCALE GENOMIC DNA]</scope>
    <source>
        <strain evidence="9">DUOXIRENSHENG_FW03</strain>
        <tissue evidence="9">Leaves</tissue>
    </source>
</reference>
<evidence type="ECO:0000259" key="7">
    <source>
        <dbReference type="Pfam" id="PF01764"/>
    </source>
</evidence>
<dbReference type="Pfam" id="PF01764">
    <property type="entry name" value="Lipase_3"/>
    <property type="match status" value="2"/>
</dbReference>
<dbReference type="GO" id="GO:0005737">
    <property type="term" value="C:cytoplasm"/>
    <property type="evidence" value="ECO:0007669"/>
    <property type="project" value="UniProtKB-SubCell"/>
</dbReference>
<comment type="subcellular location">
    <subcellularLocation>
        <location evidence="2">Cytoplasm</location>
    </subcellularLocation>
    <subcellularLocation>
        <location evidence="1">Nucleus</location>
    </subcellularLocation>
</comment>
<dbReference type="InterPro" id="IPR002921">
    <property type="entry name" value="Fungal_lipase-type"/>
</dbReference>
<sequence>MSKRDRVEAILVIGVQRMPLNLNLWDHKLLVRITCPTFGSTMTSSLGRRFSSGIELASFVTSNRVLHRSWNVISSYHEDIGSKRVEGEELSWKVYQRSDLMIIAFETTLASSNLQPDLVPSYALKDEIFLHFDLLCDEICPIFSVNSTTISLFRKNYHKLNQLKSEINSSTPLIVTGLGLGGSVASLFTISLLESIQFGKNRPLCITYGSPLIGDKKFQQTISSSPIWNSCFLNVVSLEDSLPRLFITNRTSPTAAFTPHTSAYMPFGTFLFFYSNVNCICFENPHSVLELLVTMCPIHNQEFQCAHYGNIVENLNDKTIFKDFIIGLQLRALALKPHMPRMVLSNPLKKLNQMEEGQGPEWYKSTLHPKLLAQATDPPTLQSTMIQSTLFWSGIELAPFVTSSGLLRRSWDVVTCCEGIISYKGEKGLWLNVYKEPDSNLMIIAIEATLNSSNLQADLVPSSTLQEEKFLHFEFLCTKINPIFSINSTAINTSTRLIVTGLGLGGSVASLFTISLLESIQLGKNPPLCITYGSPLIGDKNFQQAISRSPIWNSCFLHVVITGDPLPKLFIPKPSLASERPPQTSAYMPFGTFFFCSDINSTCLENPITVLEFLMEMGSIQVQNQGFEYADYSNIVENLNHKAICKDRTSTLTSSVVQEGLTPNMLRQRIHYTLEKRMNVLDRRFIYQKKFMFSPSKKLNVMKMDMAQLEWYKKHTKNLGIGYYDSYKNMKSTWDIEVEPLVKKLIIYWEKMVEDAKIKPQKRGAALRKSWLYAGNSFRKMVEPLAIAQHYREGGKDYVTKNRPEHFVLLEEWFRNEMTEAKTSNVEAIWDCNSDSNWSMCRSVVDKAICSSQDSMVFENWGDNLKLNLISDDENDRTISSTMCLSSWSRVDQLLLSSKELNFEENLNTTSKCNEEDSCFEARVNECLVSHQGSDKEESIKEFELHVAEAVLSSQGSIPVKELEENLNRMKKKNVELLLTFDSCFWAHVEEARISCKELQAIKGKKEPLKNLVKFEKYVYRLLKNYQVSPDIFLPRSSYMRWWKEYKAIKETSYDSKLANFMKDVRKHNQYALGEYDFP</sequence>
<dbReference type="InterPro" id="IPR044603">
    <property type="entry name" value="SAG101-like"/>
</dbReference>
<proteinExistence type="predicted"/>
<comment type="caution">
    <text evidence="9">The sequence shown here is derived from an EMBL/GenBank/DDBJ whole genome shotgun (WGS) entry which is preliminary data.</text>
</comment>
<evidence type="ECO:0000256" key="2">
    <source>
        <dbReference type="ARBA" id="ARBA00004496"/>
    </source>
</evidence>
<accession>A0AAN9RLR6</accession>
<dbReference type="EMBL" id="JAYMYS010000009">
    <property type="protein sequence ID" value="KAK7381365.1"/>
    <property type="molecule type" value="Genomic_DNA"/>
</dbReference>
<feature type="domain" description="Fungal lipase-type" evidence="7">
    <location>
        <begin position="157"/>
        <end position="247"/>
    </location>
</feature>
<dbReference type="SUPFAM" id="SSF53474">
    <property type="entry name" value="alpha/beta-Hydrolases"/>
    <property type="match status" value="2"/>
</dbReference>
<keyword evidence="4" id="KW-0378">Hydrolase</keyword>
<dbReference type="GO" id="GO:0006629">
    <property type="term" value="P:lipid metabolic process"/>
    <property type="evidence" value="ECO:0007669"/>
    <property type="project" value="InterPro"/>
</dbReference>
<dbReference type="Gene3D" id="3.40.50.1820">
    <property type="entry name" value="alpha/beta hydrolase"/>
    <property type="match status" value="2"/>
</dbReference>
<evidence type="ECO:0000256" key="5">
    <source>
        <dbReference type="ARBA" id="ARBA00022821"/>
    </source>
</evidence>
<evidence type="ECO:0000313" key="10">
    <source>
        <dbReference type="Proteomes" id="UP001386955"/>
    </source>
</evidence>
<protein>
    <recommendedName>
        <fullName evidence="11">Senescence-associated carboxylesterase 101</fullName>
    </recommendedName>
</protein>
<feature type="domain" description="Fungal lipase-type" evidence="7">
    <location>
        <begin position="492"/>
        <end position="570"/>
    </location>
</feature>
<evidence type="ECO:0000256" key="4">
    <source>
        <dbReference type="ARBA" id="ARBA00022801"/>
    </source>
</evidence>
<keyword evidence="10" id="KW-1185">Reference proteome</keyword>
<keyword evidence="5" id="KW-0611">Plant defense</keyword>
<keyword evidence="3" id="KW-0963">Cytoplasm</keyword>
<dbReference type="AlphaFoldDB" id="A0AAN9RLR6"/>
<dbReference type="Pfam" id="PF18117">
    <property type="entry name" value="EDS1_EP"/>
    <property type="match status" value="2"/>
</dbReference>
<dbReference type="InterPro" id="IPR041266">
    <property type="entry name" value="EDS1_EP"/>
</dbReference>
<dbReference type="GO" id="GO:0052689">
    <property type="term" value="F:carboxylic ester hydrolase activity"/>
    <property type="evidence" value="ECO:0007669"/>
    <property type="project" value="InterPro"/>
</dbReference>
<dbReference type="PANTHER" id="PTHR46898:SF3">
    <property type="entry name" value="FUNGAL LIPASE-LIKE DOMAIN-CONTAINING PROTEIN"/>
    <property type="match status" value="1"/>
</dbReference>
<feature type="domain" description="EDS1 EP" evidence="8">
    <location>
        <begin position="707"/>
        <end position="825"/>
    </location>
</feature>
<dbReference type="GO" id="GO:0005634">
    <property type="term" value="C:nucleus"/>
    <property type="evidence" value="ECO:0007669"/>
    <property type="project" value="UniProtKB-SubCell"/>
</dbReference>
<evidence type="ECO:0000256" key="3">
    <source>
        <dbReference type="ARBA" id="ARBA00022490"/>
    </source>
</evidence>
<dbReference type="InterPro" id="IPR029058">
    <property type="entry name" value="AB_hydrolase_fold"/>
</dbReference>
<feature type="domain" description="EDS1 EP" evidence="8">
    <location>
        <begin position="967"/>
        <end position="1061"/>
    </location>
</feature>
<dbReference type="Proteomes" id="UP001386955">
    <property type="component" value="Unassembled WGS sequence"/>
</dbReference>